<keyword evidence="4" id="KW-0689">Ribosomal protein</keyword>
<dbReference type="PANTHER" id="PTHR12810:SF0">
    <property type="entry name" value="SMALL RIBOSOMAL SUBUNIT PROTEIN MS29"/>
    <property type="match status" value="1"/>
</dbReference>
<comment type="similarity">
    <text evidence="2">Belongs to the mitochondrion-specific ribosomal protein mS29 family.</text>
</comment>
<organism evidence="8">
    <name type="scientific">Scylla olivacea</name>
    <name type="common">Orange mud crab</name>
    <name type="synonym">Cancer olivacea</name>
    <dbReference type="NCBI Taxonomy" id="85551"/>
    <lineage>
        <taxon>Eukaryota</taxon>
        <taxon>Metazoa</taxon>
        <taxon>Ecdysozoa</taxon>
        <taxon>Arthropoda</taxon>
        <taxon>Crustacea</taxon>
        <taxon>Multicrustacea</taxon>
        <taxon>Malacostraca</taxon>
        <taxon>Eumalacostraca</taxon>
        <taxon>Eucarida</taxon>
        <taxon>Decapoda</taxon>
        <taxon>Pleocyemata</taxon>
        <taxon>Brachyura</taxon>
        <taxon>Eubrachyura</taxon>
        <taxon>Portunoidea</taxon>
        <taxon>Portunidae</taxon>
        <taxon>Portuninae</taxon>
        <taxon>Scylla</taxon>
    </lineage>
</organism>
<reference evidence="8" key="1">
    <citation type="submission" date="2015-09" db="EMBL/GenBank/DDBJ databases">
        <title>Scylla olivacea transcriptome.</title>
        <authorList>
            <person name="Ikhwanuddin M."/>
        </authorList>
    </citation>
    <scope>NUCLEOTIDE SEQUENCE</scope>
</reference>
<dbReference type="InterPro" id="IPR019368">
    <property type="entry name" value="Ribosomal_mS29"/>
</dbReference>
<keyword evidence="6" id="KW-0687">Ribonucleoprotein</keyword>
<name>A0A0P4W9V3_SCYOL</name>
<evidence type="ECO:0000256" key="4">
    <source>
        <dbReference type="ARBA" id="ARBA00022980"/>
    </source>
</evidence>
<evidence type="ECO:0000313" key="8">
    <source>
        <dbReference type="EMBL" id="JAI60924.1"/>
    </source>
</evidence>
<dbReference type="AlphaFoldDB" id="A0A0P4W9V3"/>
<dbReference type="SUPFAM" id="SSF52540">
    <property type="entry name" value="P-loop containing nucleoside triphosphate hydrolases"/>
    <property type="match status" value="1"/>
</dbReference>
<comment type="subcellular location">
    <subcellularLocation>
        <location evidence="1">Mitochondrion</location>
    </subcellularLocation>
</comment>
<evidence type="ECO:0000256" key="1">
    <source>
        <dbReference type="ARBA" id="ARBA00004173"/>
    </source>
</evidence>
<evidence type="ECO:0000256" key="2">
    <source>
        <dbReference type="ARBA" id="ARBA00009863"/>
    </source>
</evidence>
<dbReference type="GO" id="GO:0003735">
    <property type="term" value="F:structural constituent of ribosome"/>
    <property type="evidence" value="ECO:0007669"/>
    <property type="project" value="TreeGrafter"/>
</dbReference>
<keyword evidence="3" id="KW-0809">Transit peptide</keyword>
<dbReference type="PRINTS" id="PR01716">
    <property type="entry name" value="DEATHASSOCP3"/>
</dbReference>
<dbReference type="Pfam" id="PF10236">
    <property type="entry name" value="DAP3"/>
    <property type="match status" value="1"/>
</dbReference>
<accession>A0A0P4W9V3</accession>
<sequence length="400" mass="45347">MMAPLSRRAVLLLRGLAGRHGGCGAALGQRCVSAEAAQAPLPRPLAPRTSLTSPAEHTAEQLGLWYTLQPGVVQRLFSQGGVPKQFLTQCQTFAETCLMVRQPSLTLMDFIRRSDLSLPPNKFLLYGRNGCGKTLSLVHTTHFLADTDWLLVHVPWAARWRRNFKEVAPSSTIEGQYDHPLDAVLWLQHFKTQNAELLKTLQLVTQERYTWSRREVTEPDTPLGELVDLGIGRARYSTDCVLALTSELKRHATEGRCKVAVVVDGINTFYSPVSRYRCEDRTLLDPKYFTLFQSFMQLFKSDWKNGIVVGSVDSLANEGQRRDSHLPRYLLRQQGWEALDPFVPIPIEDYDDLEMRSAINYYLDRHWLQNPQAGSDLGRRELAALSAHNPYLLMQVCRPL</sequence>
<dbReference type="EMBL" id="GDRN01088068">
    <property type="protein sequence ID" value="JAI60924.1"/>
    <property type="molecule type" value="Transcribed_RNA"/>
</dbReference>
<protein>
    <recommendedName>
        <fullName evidence="7">Small ribosomal subunit protein mS29</fullName>
    </recommendedName>
</protein>
<evidence type="ECO:0000256" key="7">
    <source>
        <dbReference type="ARBA" id="ARBA00035140"/>
    </source>
</evidence>
<dbReference type="InterPro" id="IPR027417">
    <property type="entry name" value="P-loop_NTPase"/>
</dbReference>
<dbReference type="InterPro" id="IPR008092">
    <property type="entry name" value="Ribosomal_mS29_met"/>
</dbReference>
<dbReference type="PANTHER" id="PTHR12810">
    <property type="entry name" value="MITOCHONDRIAL 28S RIBOSOMAL PROTEIN S29"/>
    <property type="match status" value="1"/>
</dbReference>
<evidence type="ECO:0000256" key="6">
    <source>
        <dbReference type="ARBA" id="ARBA00023274"/>
    </source>
</evidence>
<proteinExistence type="inferred from homology"/>
<keyword evidence="5" id="KW-0496">Mitochondrion</keyword>
<dbReference type="GO" id="GO:0006915">
    <property type="term" value="P:apoptotic process"/>
    <property type="evidence" value="ECO:0007669"/>
    <property type="project" value="InterPro"/>
</dbReference>
<evidence type="ECO:0000256" key="5">
    <source>
        <dbReference type="ARBA" id="ARBA00023128"/>
    </source>
</evidence>
<dbReference type="GO" id="GO:0005763">
    <property type="term" value="C:mitochondrial small ribosomal subunit"/>
    <property type="evidence" value="ECO:0007669"/>
    <property type="project" value="TreeGrafter"/>
</dbReference>
<evidence type="ECO:0000256" key="3">
    <source>
        <dbReference type="ARBA" id="ARBA00022946"/>
    </source>
</evidence>